<sequence>MLFCLNLLLFQKLLSEHFQLLPVQTEFLPAEPLLLPEFLLYQVCFLLSSQYQPQVLLPDFLLLPIQMHPDSLWFQLLLFQVLPANPLLHQVFLPNQESQPGMPYFLHYLKYCLQLKSALFPHYLKYCLQLKSALFPKAYLLQHYPPAICQEY</sequence>
<name>A5Z8F6_9FIRM</name>
<evidence type="ECO:0000313" key="2">
    <source>
        <dbReference type="Proteomes" id="UP000006000"/>
    </source>
</evidence>
<gene>
    <name evidence="1" type="ORF">EUBVEN_01996</name>
</gene>
<organism evidence="1 2">
    <name type="scientific">Eubacterium ventriosum ATCC 27560</name>
    <dbReference type="NCBI Taxonomy" id="411463"/>
    <lineage>
        <taxon>Bacteria</taxon>
        <taxon>Bacillati</taxon>
        <taxon>Bacillota</taxon>
        <taxon>Clostridia</taxon>
        <taxon>Eubacteriales</taxon>
        <taxon>Eubacteriaceae</taxon>
        <taxon>Eubacterium</taxon>
    </lineage>
</organism>
<proteinExistence type="predicted"/>
<comment type="caution">
    <text evidence="1">The sequence shown here is derived from an EMBL/GenBank/DDBJ whole genome shotgun (WGS) entry which is preliminary data.</text>
</comment>
<dbReference type="HOGENOM" id="CLU_1719615_0_0_9"/>
<dbReference type="EMBL" id="AAVL02000036">
    <property type="protein sequence ID" value="EDM50678.1"/>
    <property type="molecule type" value="Genomic_DNA"/>
</dbReference>
<reference evidence="1 2" key="1">
    <citation type="submission" date="2007-03" db="EMBL/GenBank/DDBJ databases">
        <authorList>
            <person name="Fulton L."/>
            <person name="Clifton S."/>
            <person name="Fulton B."/>
            <person name="Xu J."/>
            <person name="Minx P."/>
            <person name="Pepin K.H."/>
            <person name="Johnson M."/>
            <person name="Thiruvilangam P."/>
            <person name="Bhonagiri V."/>
            <person name="Nash W.E."/>
            <person name="Mardis E.R."/>
            <person name="Wilson R.K."/>
        </authorList>
    </citation>
    <scope>NUCLEOTIDE SEQUENCE [LARGE SCALE GENOMIC DNA]</scope>
    <source>
        <strain evidence="1 2">ATCC 27560</strain>
    </source>
</reference>
<accession>A5Z8F6</accession>
<dbReference type="AlphaFoldDB" id="A5Z8F6"/>
<protein>
    <submittedName>
        <fullName evidence="1">Uncharacterized protein</fullName>
    </submittedName>
</protein>
<dbReference type="Proteomes" id="UP000006000">
    <property type="component" value="Unassembled WGS sequence"/>
</dbReference>
<evidence type="ECO:0000313" key="1">
    <source>
        <dbReference type="EMBL" id="EDM50678.1"/>
    </source>
</evidence>
<reference evidence="1 2" key="2">
    <citation type="submission" date="2007-04" db="EMBL/GenBank/DDBJ databases">
        <title>Draft genome sequence of Eubacterium ventriosum (ATCC 27560).</title>
        <authorList>
            <person name="Sudarsanam P."/>
            <person name="Ley R."/>
            <person name="Guruge J."/>
            <person name="Turnbaugh P.J."/>
            <person name="Mahowald M."/>
            <person name="Liep D."/>
            <person name="Gordon J."/>
        </authorList>
    </citation>
    <scope>NUCLEOTIDE SEQUENCE [LARGE SCALE GENOMIC DNA]</scope>
    <source>
        <strain evidence="1 2">ATCC 27560</strain>
    </source>
</reference>